<dbReference type="EMBL" id="CP002198">
    <property type="protein sequence ID" value="ADN16036.1"/>
    <property type="molecule type" value="Genomic_DNA"/>
</dbReference>
<reference evidence="3" key="1">
    <citation type="journal article" date="2011" name="MBio">
        <title>Novel metabolic attributes of the genus Cyanothece, comprising a group of unicellular nitrogen-fixing Cyanobacteria.</title>
        <authorList>
            <person name="Bandyopadhyay A."/>
            <person name="Elvitigala T."/>
            <person name="Welsh E."/>
            <person name="Stockel J."/>
            <person name="Liberton M."/>
            <person name="Min H."/>
            <person name="Sherman L.A."/>
            <person name="Pakrasi H.B."/>
        </authorList>
    </citation>
    <scope>NUCLEOTIDE SEQUENCE [LARGE SCALE GENOMIC DNA]</scope>
    <source>
        <strain evidence="3">PCC 7822</strain>
    </source>
</reference>
<dbReference type="eggNOG" id="ENOG5031WN7">
    <property type="taxonomic scope" value="Bacteria"/>
</dbReference>
<feature type="region of interest" description="Disordered" evidence="1">
    <location>
        <begin position="85"/>
        <end position="107"/>
    </location>
</feature>
<keyword evidence="3" id="KW-1185">Reference proteome</keyword>
<evidence type="ECO:0000256" key="1">
    <source>
        <dbReference type="SAM" id="MobiDB-lite"/>
    </source>
</evidence>
<evidence type="ECO:0000313" key="3">
    <source>
        <dbReference type="Proteomes" id="UP000008206"/>
    </source>
</evidence>
<name>E0U7U9_GLOV7</name>
<gene>
    <name evidence="2" type="ordered locus">Cyan7822_4116</name>
</gene>
<dbReference type="AlphaFoldDB" id="E0U7U9"/>
<dbReference type="STRING" id="497965.Cyan7822_4116"/>
<evidence type="ECO:0000313" key="2">
    <source>
        <dbReference type="EMBL" id="ADN16036.1"/>
    </source>
</evidence>
<organism evidence="2 3">
    <name type="scientific">Gloeothece verrucosa (strain PCC 7822)</name>
    <name type="common">Cyanothece sp. (strain PCC 7822)</name>
    <dbReference type="NCBI Taxonomy" id="497965"/>
    <lineage>
        <taxon>Bacteria</taxon>
        <taxon>Bacillati</taxon>
        <taxon>Cyanobacteriota</taxon>
        <taxon>Cyanophyceae</taxon>
        <taxon>Oscillatoriophycideae</taxon>
        <taxon>Chroococcales</taxon>
        <taxon>Aphanothecaceae</taxon>
        <taxon>Gloeothece</taxon>
        <taxon>Gloeothece verrucosa</taxon>
    </lineage>
</organism>
<dbReference type="Proteomes" id="UP000008206">
    <property type="component" value="Chromosome"/>
</dbReference>
<proteinExistence type="predicted"/>
<feature type="compositionally biased region" description="Polar residues" evidence="1">
    <location>
        <begin position="96"/>
        <end position="107"/>
    </location>
</feature>
<dbReference type="RefSeq" id="WP_013324102.1">
    <property type="nucleotide sequence ID" value="NC_014501.1"/>
</dbReference>
<sequence length="107" mass="13034">MTDDNKVLSRGQKQKSMLDQLLILWELDYKGFCEILKIDYKNLWRYRQGLREFRLNMEQIAELDKLLKKVDKRYSDLPLDWYLDPNQKEQHDENTTDQTNSYSDQAR</sequence>
<dbReference type="KEGG" id="cyj:Cyan7822_4116"/>
<accession>E0U7U9</accession>
<protein>
    <submittedName>
        <fullName evidence="2">Uncharacterized protein</fullName>
    </submittedName>
</protein>
<dbReference type="HOGENOM" id="CLU_184320_0_0_3"/>